<evidence type="ECO:0000313" key="3">
    <source>
        <dbReference type="EMBL" id="QEC71746.1"/>
    </source>
</evidence>
<keyword evidence="1" id="KW-0663">Pyridoxal phosphate</keyword>
<dbReference type="PANTHER" id="PTHR43586">
    <property type="entry name" value="CYSTEINE DESULFURASE"/>
    <property type="match status" value="1"/>
</dbReference>
<dbReference type="InterPro" id="IPR015421">
    <property type="entry name" value="PyrdxlP-dep_Trfase_major"/>
</dbReference>
<dbReference type="InterPro" id="IPR015422">
    <property type="entry name" value="PyrdxlP-dep_Trfase_small"/>
</dbReference>
<dbReference type="Proteomes" id="UP000321291">
    <property type="component" value="Chromosome"/>
</dbReference>
<keyword evidence="4" id="KW-1185">Reference proteome</keyword>
<dbReference type="SUPFAM" id="SSF53383">
    <property type="entry name" value="PLP-dependent transferases"/>
    <property type="match status" value="1"/>
</dbReference>
<sequence length="242" mass="26693">MEASVQQKAYLNTAGCGIISAASLQAGADIYNAFSVNSSTRSEIWRDKEDPLYRKTLSQFLEVEEDRLAFIPNFSYAMNIVVQSLKGDEQVLLYKYDYPSITAPFIQNGFNVHFLESEQGFALSLETIEQAFIANKIDIIAIGHVQWQSGFKIELGPLSALCKKYKVRVIVDATQSLGAIPIPMQQLGIDVVIASNYKWMNSGFGNGIIYFDPSFLADYPPVITGAASLDFAGTARSYEPGD</sequence>
<gene>
    <name evidence="3" type="ORF">FSB73_08805</name>
</gene>
<keyword evidence="3" id="KW-0032">Aminotransferase</keyword>
<accession>A0A5B8VMC2</accession>
<keyword evidence="3" id="KW-0808">Transferase</keyword>
<organism evidence="3 4">
    <name type="scientific">Arachidicoccus ginsenosidivorans</name>
    <dbReference type="NCBI Taxonomy" id="496057"/>
    <lineage>
        <taxon>Bacteria</taxon>
        <taxon>Pseudomonadati</taxon>
        <taxon>Bacteroidota</taxon>
        <taxon>Chitinophagia</taxon>
        <taxon>Chitinophagales</taxon>
        <taxon>Chitinophagaceae</taxon>
        <taxon>Arachidicoccus</taxon>
    </lineage>
</organism>
<dbReference type="Pfam" id="PF00266">
    <property type="entry name" value="Aminotran_5"/>
    <property type="match status" value="1"/>
</dbReference>
<dbReference type="InterPro" id="IPR000192">
    <property type="entry name" value="Aminotrans_V_dom"/>
</dbReference>
<name>A0A5B8VMC2_9BACT</name>
<evidence type="ECO:0000256" key="1">
    <source>
        <dbReference type="ARBA" id="ARBA00022898"/>
    </source>
</evidence>
<protein>
    <submittedName>
        <fullName evidence="3">Aminotransferase class V-fold PLP-dependent enzyme</fullName>
    </submittedName>
</protein>
<dbReference type="RefSeq" id="WP_146781123.1">
    <property type="nucleotide sequence ID" value="NZ_CP042434.1"/>
</dbReference>
<dbReference type="OrthoDB" id="513408at2"/>
<evidence type="ECO:0000313" key="4">
    <source>
        <dbReference type="Proteomes" id="UP000321291"/>
    </source>
</evidence>
<proteinExistence type="predicted"/>
<dbReference type="AlphaFoldDB" id="A0A5B8VMC2"/>
<dbReference type="Gene3D" id="3.40.640.10">
    <property type="entry name" value="Type I PLP-dependent aspartate aminotransferase-like (Major domain)"/>
    <property type="match status" value="1"/>
</dbReference>
<dbReference type="KEGG" id="agi:FSB73_08805"/>
<dbReference type="EMBL" id="CP042434">
    <property type="protein sequence ID" value="QEC71746.1"/>
    <property type="molecule type" value="Genomic_DNA"/>
</dbReference>
<reference evidence="3 4" key="1">
    <citation type="journal article" date="2017" name="Int. J. Syst. Evol. Microbiol.">
        <title>Arachidicoccus ginsenosidivorans sp. nov., with ginsenoside-converting activity isolated from ginseng cultivating soil.</title>
        <authorList>
            <person name="Siddiqi M.Z."/>
            <person name="Aslam Z."/>
            <person name="Im W.T."/>
        </authorList>
    </citation>
    <scope>NUCLEOTIDE SEQUENCE [LARGE SCALE GENOMIC DNA]</scope>
    <source>
        <strain evidence="3 4">Gsoil 809</strain>
    </source>
</reference>
<dbReference type="PANTHER" id="PTHR43586:SF8">
    <property type="entry name" value="CYSTEINE DESULFURASE 1, CHLOROPLASTIC"/>
    <property type="match status" value="1"/>
</dbReference>
<dbReference type="InterPro" id="IPR015424">
    <property type="entry name" value="PyrdxlP-dep_Trfase"/>
</dbReference>
<dbReference type="Gene3D" id="3.90.1150.10">
    <property type="entry name" value="Aspartate Aminotransferase, domain 1"/>
    <property type="match status" value="1"/>
</dbReference>
<dbReference type="GO" id="GO:0008483">
    <property type="term" value="F:transaminase activity"/>
    <property type="evidence" value="ECO:0007669"/>
    <property type="project" value="UniProtKB-KW"/>
</dbReference>
<feature type="domain" description="Aminotransferase class V" evidence="2">
    <location>
        <begin position="53"/>
        <end position="230"/>
    </location>
</feature>
<evidence type="ECO:0000259" key="2">
    <source>
        <dbReference type="Pfam" id="PF00266"/>
    </source>
</evidence>